<gene>
    <name evidence="1" type="ORF">POVWA1_063830</name>
</gene>
<proteinExistence type="predicted"/>
<evidence type="ECO:0000313" key="2">
    <source>
        <dbReference type="Proteomes" id="UP000078555"/>
    </source>
</evidence>
<protein>
    <submittedName>
        <fullName evidence="1">PIR Superfamily Protein</fullName>
    </submittedName>
</protein>
<reference evidence="2" key="1">
    <citation type="submission" date="2016-05" db="EMBL/GenBank/DDBJ databases">
        <authorList>
            <person name="Naeem Raeece"/>
        </authorList>
    </citation>
    <scope>NUCLEOTIDE SEQUENCE [LARGE SCALE GENOMIC DNA]</scope>
</reference>
<dbReference type="InterPro" id="IPR008780">
    <property type="entry name" value="Plasmodium_Vir"/>
</dbReference>
<organism evidence="1 2">
    <name type="scientific">Plasmodium ovale wallikeri</name>
    <dbReference type="NCBI Taxonomy" id="864142"/>
    <lineage>
        <taxon>Eukaryota</taxon>
        <taxon>Sar</taxon>
        <taxon>Alveolata</taxon>
        <taxon>Apicomplexa</taxon>
        <taxon>Aconoidasida</taxon>
        <taxon>Haemosporida</taxon>
        <taxon>Plasmodiidae</taxon>
        <taxon>Plasmodium</taxon>
        <taxon>Plasmodium (Plasmodium)</taxon>
    </lineage>
</organism>
<evidence type="ECO:0000313" key="1">
    <source>
        <dbReference type="EMBL" id="SBT52595.1"/>
    </source>
</evidence>
<dbReference type="Pfam" id="PF05795">
    <property type="entry name" value="Plasmodium_Vir"/>
    <property type="match status" value="1"/>
</dbReference>
<dbReference type="Proteomes" id="UP000078555">
    <property type="component" value="Unassembled WGS sequence"/>
</dbReference>
<dbReference type="EMBL" id="FLRD01000308">
    <property type="protein sequence ID" value="SBT52595.1"/>
    <property type="molecule type" value="Genomic_DNA"/>
</dbReference>
<accession>A0A1A9A902</accession>
<keyword evidence="2" id="KW-1185">Reference proteome</keyword>
<dbReference type="AlphaFoldDB" id="A0A1A9A902"/>
<name>A0A1A9A902_PLAOA</name>
<sequence length="341" mass="40566">MGDKDADYNMLPSNLFYYNLEKKVDICSYNDSQYWRAIMIQLNTHEGITQISDHLKIAFCYVSYMRNNMLQYEERWNYLFYWTGVKILENLKILSNFYKAMGILNSVKVKFDSNKDYDDDFFEINEEEFNNLKKVYDYSQNYHDLETKTKNNYFKCSKKYDEYIKESVQHFKSQKTKCENDLSPYCKIFNKMFITYKMQTFLDFVCREVEPEIVAKEEYRGALGVPGSFNGLQAQTFQTGYSSRTNVLPGSEFQLEPALTPKSSPIDPMVITFPVFGILLTLFILYKFTPLGPWVHSHLLRKNNILREEIDEEDHELLQDEYTYRNENFHGNRHNMGYHPS</sequence>